<keyword evidence="1" id="KW-0732">Signal</keyword>
<name>A0ABS5U8R7_9BACT</name>
<evidence type="ECO:0000313" key="4">
    <source>
        <dbReference type="Proteomes" id="UP000784128"/>
    </source>
</evidence>
<keyword evidence="4" id="KW-1185">Reference proteome</keyword>
<dbReference type="Pfam" id="PF02368">
    <property type="entry name" value="Big_2"/>
    <property type="match status" value="2"/>
</dbReference>
<comment type="caution">
    <text evidence="3">The sequence shown here is derived from an EMBL/GenBank/DDBJ whole genome shotgun (WGS) entry which is preliminary data.</text>
</comment>
<dbReference type="Proteomes" id="UP000784128">
    <property type="component" value="Unassembled WGS sequence"/>
</dbReference>
<evidence type="ECO:0000259" key="2">
    <source>
        <dbReference type="SMART" id="SM00635"/>
    </source>
</evidence>
<dbReference type="SUPFAM" id="SSF49373">
    <property type="entry name" value="Invasin/intimin cell-adhesion fragments"/>
    <property type="match status" value="2"/>
</dbReference>
<dbReference type="InterPro" id="IPR003343">
    <property type="entry name" value="Big_2"/>
</dbReference>
<gene>
    <name evidence="3" type="ORF">KJB30_09640</name>
</gene>
<accession>A0ABS5U8R7</accession>
<protein>
    <submittedName>
        <fullName evidence="3">Ig-like domain-containing protein</fullName>
    </submittedName>
</protein>
<feature type="domain" description="BIG2" evidence="2">
    <location>
        <begin position="311"/>
        <end position="389"/>
    </location>
</feature>
<dbReference type="RefSeq" id="WP_214298516.1">
    <property type="nucleotide sequence ID" value="NZ_JAHDYS010000008.1"/>
</dbReference>
<feature type="domain" description="BIG2" evidence="2">
    <location>
        <begin position="32"/>
        <end position="115"/>
    </location>
</feature>
<organism evidence="3 4">
    <name type="scientific">Pelotalea chapellei</name>
    <dbReference type="NCBI Taxonomy" id="44671"/>
    <lineage>
        <taxon>Bacteria</taxon>
        <taxon>Pseudomonadati</taxon>
        <taxon>Thermodesulfobacteriota</taxon>
        <taxon>Desulfuromonadia</taxon>
        <taxon>Geobacterales</taxon>
        <taxon>Geobacteraceae</taxon>
        <taxon>Pelotalea</taxon>
    </lineage>
</organism>
<sequence>MIKLFWSGLLTMLLLSGCGWNGTPTRHNDVAPPTSITITAELPVIAAKTSTKLKVTGDYSGKYTLDLTDQAVWSSDSPGIADFSAASPNRVVAHAPGTAILTANVRGVTSTFQLTVSNAKISAVIISPVDPTIPVGLTTQFTASGSFSDSTTQDITPDSAWASDTPNIATISNADGSKGFAHALAVGTSTIRATFDGMSDTTVLTVSAPVPVSITITTPASDNLIVGANRDFTVTATMSDGTPQIVTPDSEWSTSDAAIATVGNAAPDKGKVTGVAAGSATISAVYAGLTATANVTVAAKVVQSLAIDPPPATFLSITSPFTFQTLTPVQFTATATYNDGSTQVVTAQAAWTSSLPNSVSVNNGLVTPISANTAIITASFEGLKQTVTVIVP</sequence>
<feature type="chain" id="PRO_5045798617" evidence="1">
    <location>
        <begin position="22"/>
        <end position="392"/>
    </location>
</feature>
<proteinExistence type="predicted"/>
<feature type="domain" description="BIG2" evidence="2">
    <location>
        <begin position="120"/>
        <end position="205"/>
    </location>
</feature>
<dbReference type="Gene3D" id="2.60.40.1080">
    <property type="match status" value="4"/>
</dbReference>
<dbReference type="PROSITE" id="PS51257">
    <property type="entry name" value="PROKAR_LIPOPROTEIN"/>
    <property type="match status" value="1"/>
</dbReference>
<feature type="signal peptide" evidence="1">
    <location>
        <begin position="1"/>
        <end position="21"/>
    </location>
</feature>
<dbReference type="SMART" id="SM00635">
    <property type="entry name" value="BID_2"/>
    <property type="match status" value="4"/>
</dbReference>
<evidence type="ECO:0000313" key="3">
    <source>
        <dbReference type="EMBL" id="MBT1072046.1"/>
    </source>
</evidence>
<reference evidence="3 4" key="1">
    <citation type="submission" date="2021-05" db="EMBL/GenBank/DDBJ databases">
        <title>The draft genome of Geobacter chapellei DSM 13688.</title>
        <authorList>
            <person name="Xu Z."/>
            <person name="Masuda Y."/>
            <person name="Itoh H."/>
            <person name="Senoo K."/>
        </authorList>
    </citation>
    <scope>NUCLEOTIDE SEQUENCE [LARGE SCALE GENOMIC DNA]</scope>
    <source>
        <strain evidence="3 4">DSM 13688</strain>
    </source>
</reference>
<evidence type="ECO:0000256" key="1">
    <source>
        <dbReference type="SAM" id="SignalP"/>
    </source>
</evidence>
<dbReference type="InterPro" id="IPR008964">
    <property type="entry name" value="Invasin/intimin_cell_adhesion"/>
</dbReference>
<dbReference type="EMBL" id="JAHDYS010000008">
    <property type="protein sequence ID" value="MBT1072046.1"/>
    <property type="molecule type" value="Genomic_DNA"/>
</dbReference>
<feature type="domain" description="BIG2" evidence="2">
    <location>
        <begin position="210"/>
        <end position="296"/>
    </location>
</feature>